<organism evidence="8 9">
    <name type="scientific">Monosporascus cannonballus</name>
    <dbReference type="NCBI Taxonomy" id="155416"/>
    <lineage>
        <taxon>Eukaryota</taxon>
        <taxon>Fungi</taxon>
        <taxon>Dikarya</taxon>
        <taxon>Ascomycota</taxon>
        <taxon>Pezizomycotina</taxon>
        <taxon>Sordariomycetes</taxon>
        <taxon>Xylariomycetidae</taxon>
        <taxon>Xylariales</taxon>
        <taxon>Xylariales incertae sedis</taxon>
        <taxon>Monosporascus</taxon>
    </lineage>
</organism>
<comment type="caution">
    <text evidence="8">The sequence shown here is derived from an EMBL/GenBank/DDBJ whole genome shotgun (WGS) entry which is preliminary data.</text>
</comment>
<feature type="transmembrane region" description="Helical" evidence="6">
    <location>
        <begin position="455"/>
        <end position="471"/>
    </location>
</feature>
<evidence type="ECO:0000313" key="9">
    <source>
        <dbReference type="Proteomes" id="UP000294003"/>
    </source>
</evidence>
<comment type="subcellular location">
    <subcellularLocation>
        <location evidence="1">Membrane</location>
        <topology evidence="1">Multi-pass membrane protein</topology>
    </subcellularLocation>
</comment>
<gene>
    <name evidence="8" type="ORF">DL762_002652</name>
</gene>
<feature type="domain" description="Major facilitator superfamily (MFS) profile" evidence="7">
    <location>
        <begin position="60"/>
        <end position="515"/>
    </location>
</feature>
<dbReference type="InterPro" id="IPR036259">
    <property type="entry name" value="MFS_trans_sf"/>
</dbReference>
<feature type="compositionally biased region" description="Gly residues" evidence="5">
    <location>
        <begin position="1"/>
        <end position="15"/>
    </location>
</feature>
<keyword evidence="3 6" id="KW-1133">Transmembrane helix</keyword>
<feature type="region of interest" description="Disordered" evidence="5">
    <location>
        <begin position="1"/>
        <end position="36"/>
    </location>
</feature>
<dbReference type="PROSITE" id="PS50850">
    <property type="entry name" value="MFS"/>
    <property type="match status" value="1"/>
</dbReference>
<dbReference type="Pfam" id="PF07690">
    <property type="entry name" value="MFS_1"/>
    <property type="match status" value="1"/>
</dbReference>
<dbReference type="Gene3D" id="1.20.1250.20">
    <property type="entry name" value="MFS general substrate transporter like domains"/>
    <property type="match status" value="2"/>
</dbReference>
<evidence type="ECO:0000313" key="8">
    <source>
        <dbReference type="EMBL" id="RYO90448.1"/>
    </source>
</evidence>
<dbReference type="PANTHER" id="PTHR23507">
    <property type="entry name" value="ZGC:174356"/>
    <property type="match status" value="1"/>
</dbReference>
<feature type="transmembrane region" description="Helical" evidence="6">
    <location>
        <begin position="315"/>
        <end position="337"/>
    </location>
</feature>
<feature type="transmembrane region" description="Helical" evidence="6">
    <location>
        <begin position="186"/>
        <end position="210"/>
    </location>
</feature>
<proteinExistence type="predicted"/>
<protein>
    <recommendedName>
        <fullName evidence="7">Major facilitator superfamily (MFS) profile domain-containing protein</fullName>
    </recommendedName>
</protein>
<feature type="transmembrane region" description="Helical" evidence="6">
    <location>
        <begin position="491"/>
        <end position="510"/>
    </location>
</feature>
<evidence type="ECO:0000259" key="7">
    <source>
        <dbReference type="PROSITE" id="PS50850"/>
    </source>
</evidence>
<dbReference type="InterPro" id="IPR020846">
    <property type="entry name" value="MFS_dom"/>
</dbReference>
<evidence type="ECO:0000256" key="4">
    <source>
        <dbReference type="ARBA" id="ARBA00023136"/>
    </source>
</evidence>
<evidence type="ECO:0000256" key="3">
    <source>
        <dbReference type="ARBA" id="ARBA00022989"/>
    </source>
</evidence>
<sequence length="530" mass="57192">MADGPGNDGRSGAAGAGETSPLLGSGTRSRRPSYRPTLSAASLESLTSVHVPKVHKGSTIVGLLCLIVFVTTCSNGFVDTPLTRIIEDILCRRYYSSHGSHPPGGDQIDEKLCKENIIQTDLQDIVSTMTMLSSIAAFFAAFPWGLAADRIGRKPVIVLAMLGLVIGLLFQMVVLRFHDVFPVRLIWLSSASAVIGGGNAVLNAIVMSIIVDATSERDRAVAFMWVHVASIGGTLCSPTLGSLMMGRTGPWPCLWVGISLVTTGAISFLFLPETLHHTQQGEEAQDVETTGIKPRIAHTLDKFKESLSIVKSPSLVLLMLVVIAAMPVTYSVSQFMAQFISKRYGIKLSQTGYVQTLYGVSHVFQAFIVLPWLSRALLRSTTPPKLRASDEHHRDLSLAQWSFGILAVGSFVLGLAATLPGFVFGLIVMALGSAYSSLVRSLMSLYVDPEHTSRLFSLVGMVEVLGAAYAQPFLARLFKLGLRLGGRWIGLPYYGLSLLIALCMGLLLFVRLPKHTEHIVPEPEAAGQES</sequence>
<dbReference type="SUPFAM" id="SSF103473">
    <property type="entry name" value="MFS general substrate transporter"/>
    <property type="match status" value="1"/>
</dbReference>
<feature type="transmembrane region" description="Helical" evidence="6">
    <location>
        <begin position="249"/>
        <end position="271"/>
    </location>
</feature>
<feature type="transmembrane region" description="Helical" evidence="6">
    <location>
        <begin position="398"/>
        <end position="416"/>
    </location>
</feature>
<keyword evidence="2 6" id="KW-0812">Transmembrane</keyword>
<evidence type="ECO:0000256" key="5">
    <source>
        <dbReference type="SAM" id="MobiDB-lite"/>
    </source>
</evidence>
<reference evidence="8 9" key="1">
    <citation type="submission" date="2018-06" db="EMBL/GenBank/DDBJ databases">
        <title>Complete Genomes of Monosporascus.</title>
        <authorList>
            <person name="Robinson A.J."/>
            <person name="Natvig D.O."/>
        </authorList>
    </citation>
    <scope>NUCLEOTIDE SEQUENCE [LARGE SCALE GENOMIC DNA]</scope>
    <source>
        <strain evidence="8 9">CBS 609.92</strain>
    </source>
</reference>
<keyword evidence="4 6" id="KW-0472">Membrane</keyword>
<dbReference type="PANTHER" id="PTHR23507:SF1">
    <property type="entry name" value="FI18259P1-RELATED"/>
    <property type="match status" value="1"/>
</dbReference>
<dbReference type="EMBL" id="QJNS01000056">
    <property type="protein sequence ID" value="RYO90448.1"/>
    <property type="molecule type" value="Genomic_DNA"/>
</dbReference>
<accession>A0ABY0HCT4</accession>
<feature type="transmembrane region" description="Helical" evidence="6">
    <location>
        <begin position="222"/>
        <end position="243"/>
    </location>
</feature>
<feature type="transmembrane region" description="Helical" evidence="6">
    <location>
        <begin position="357"/>
        <end position="378"/>
    </location>
</feature>
<keyword evidence="9" id="KW-1185">Reference proteome</keyword>
<dbReference type="Proteomes" id="UP000294003">
    <property type="component" value="Unassembled WGS sequence"/>
</dbReference>
<evidence type="ECO:0000256" key="6">
    <source>
        <dbReference type="SAM" id="Phobius"/>
    </source>
</evidence>
<evidence type="ECO:0000256" key="2">
    <source>
        <dbReference type="ARBA" id="ARBA00022692"/>
    </source>
</evidence>
<name>A0ABY0HCT4_9PEZI</name>
<feature type="transmembrane region" description="Helical" evidence="6">
    <location>
        <begin position="125"/>
        <end position="144"/>
    </location>
</feature>
<feature type="transmembrane region" description="Helical" evidence="6">
    <location>
        <begin position="422"/>
        <end position="443"/>
    </location>
</feature>
<dbReference type="InterPro" id="IPR011701">
    <property type="entry name" value="MFS"/>
</dbReference>
<feature type="transmembrane region" description="Helical" evidence="6">
    <location>
        <begin position="60"/>
        <end position="78"/>
    </location>
</feature>
<evidence type="ECO:0000256" key="1">
    <source>
        <dbReference type="ARBA" id="ARBA00004141"/>
    </source>
</evidence>
<feature type="transmembrane region" description="Helical" evidence="6">
    <location>
        <begin position="156"/>
        <end position="174"/>
    </location>
</feature>